<keyword evidence="6" id="KW-0464">Manganese</keyword>
<evidence type="ECO:0000256" key="5">
    <source>
        <dbReference type="ARBA" id="ARBA00022842"/>
    </source>
</evidence>
<evidence type="ECO:0000256" key="2">
    <source>
        <dbReference type="ARBA" id="ARBA00001946"/>
    </source>
</evidence>
<comment type="cofactor">
    <cofactor evidence="1">
        <name>Mn(2+)</name>
        <dbReference type="ChEBI" id="CHEBI:29035"/>
    </cofactor>
</comment>
<accession>A0ABW4Q337</accession>
<gene>
    <name evidence="8" type="ORF">ACFSFX_03975</name>
</gene>
<keyword evidence="9" id="KW-1185">Reference proteome</keyword>
<dbReference type="EMBL" id="JBHUGA010000009">
    <property type="protein sequence ID" value="MFD1845750.1"/>
    <property type="molecule type" value="Genomic_DNA"/>
</dbReference>
<organism evidence="8 9">
    <name type="scientific">Arthrobacter flavus</name>
    <dbReference type="NCBI Taxonomy" id="95172"/>
    <lineage>
        <taxon>Bacteria</taxon>
        <taxon>Bacillati</taxon>
        <taxon>Actinomycetota</taxon>
        <taxon>Actinomycetes</taxon>
        <taxon>Micrococcales</taxon>
        <taxon>Micrococcaceae</taxon>
        <taxon>Arthrobacter</taxon>
    </lineage>
</organism>
<dbReference type="PANTHER" id="PTHR12318">
    <property type="entry name" value="TESTOSTERONE-REGULATED PROTEIN RP2"/>
    <property type="match status" value="1"/>
</dbReference>
<dbReference type="Gene3D" id="3.90.79.10">
    <property type="entry name" value="Nucleoside Triphosphate Pyrophosphohydrolase"/>
    <property type="match status" value="2"/>
</dbReference>
<dbReference type="Pfam" id="PF00293">
    <property type="entry name" value="NUDIX"/>
    <property type="match status" value="1"/>
</dbReference>
<keyword evidence="4 8" id="KW-0378">Hydrolase</keyword>
<evidence type="ECO:0000256" key="6">
    <source>
        <dbReference type="ARBA" id="ARBA00023211"/>
    </source>
</evidence>
<feature type="domain" description="Nudix hydrolase" evidence="7">
    <location>
        <begin position="12"/>
        <end position="190"/>
    </location>
</feature>
<proteinExistence type="predicted"/>
<evidence type="ECO:0000256" key="4">
    <source>
        <dbReference type="ARBA" id="ARBA00022801"/>
    </source>
</evidence>
<comment type="caution">
    <text evidence="8">The sequence shown here is derived from an EMBL/GenBank/DDBJ whole genome shotgun (WGS) entry which is preliminary data.</text>
</comment>
<comment type="cofactor">
    <cofactor evidence="2">
        <name>Mg(2+)</name>
        <dbReference type="ChEBI" id="CHEBI:18420"/>
    </cofactor>
</comment>
<evidence type="ECO:0000256" key="3">
    <source>
        <dbReference type="ARBA" id="ARBA00022723"/>
    </source>
</evidence>
<reference evidence="9" key="1">
    <citation type="journal article" date="2019" name="Int. J. Syst. Evol. Microbiol.">
        <title>The Global Catalogue of Microorganisms (GCM) 10K type strain sequencing project: providing services to taxonomists for standard genome sequencing and annotation.</title>
        <authorList>
            <consortium name="The Broad Institute Genomics Platform"/>
            <consortium name="The Broad Institute Genome Sequencing Center for Infectious Disease"/>
            <person name="Wu L."/>
            <person name="Ma J."/>
        </authorList>
    </citation>
    <scope>NUCLEOTIDE SEQUENCE [LARGE SCALE GENOMIC DNA]</scope>
    <source>
        <strain evidence="9">JCM 11496</strain>
    </source>
</reference>
<evidence type="ECO:0000259" key="7">
    <source>
        <dbReference type="PROSITE" id="PS51462"/>
    </source>
</evidence>
<sequence length="219" mass="23209">MRTSHNGASAAIPRLAVSVLMVRGDEVFIQNRSLTMDFAAGVVVFPGGRVDAVDHLTAAASPAPAPLLADHAQRWAETSVASGRTPGSIEASPIEASGVLLAAAVREVQEETGAVLAPEDLTPWANWITPASYGKRFDTFFYLTVLAPTVDPRHQTTEAESSHWATARRILAGAADGQLNLMRPTEALLTELADLPGHLAAALQPILRAPRRISPVGRL</sequence>
<dbReference type="InterPro" id="IPR000086">
    <property type="entry name" value="NUDIX_hydrolase_dom"/>
</dbReference>
<evidence type="ECO:0000256" key="1">
    <source>
        <dbReference type="ARBA" id="ARBA00001936"/>
    </source>
</evidence>
<keyword evidence="3" id="KW-0479">Metal-binding</keyword>
<evidence type="ECO:0000313" key="9">
    <source>
        <dbReference type="Proteomes" id="UP001597307"/>
    </source>
</evidence>
<dbReference type="InterPro" id="IPR015797">
    <property type="entry name" value="NUDIX_hydrolase-like_dom_sf"/>
</dbReference>
<dbReference type="RefSeq" id="WP_343877947.1">
    <property type="nucleotide sequence ID" value="NZ_BAAAIJ010000009.1"/>
</dbReference>
<protein>
    <submittedName>
        <fullName evidence="8">NUDIX hydrolase</fullName>
    </submittedName>
</protein>
<dbReference type="PANTHER" id="PTHR12318:SF0">
    <property type="entry name" value="ACYL-COENZYME A DIPHOSPHATASE NUDT19"/>
    <property type="match status" value="1"/>
</dbReference>
<evidence type="ECO:0000313" key="8">
    <source>
        <dbReference type="EMBL" id="MFD1845750.1"/>
    </source>
</evidence>
<dbReference type="PROSITE" id="PS51462">
    <property type="entry name" value="NUDIX"/>
    <property type="match status" value="1"/>
</dbReference>
<dbReference type="InterPro" id="IPR039121">
    <property type="entry name" value="NUDT19"/>
</dbReference>
<dbReference type="SUPFAM" id="SSF55811">
    <property type="entry name" value="Nudix"/>
    <property type="match status" value="1"/>
</dbReference>
<dbReference type="GO" id="GO:0016787">
    <property type="term" value="F:hydrolase activity"/>
    <property type="evidence" value="ECO:0007669"/>
    <property type="project" value="UniProtKB-KW"/>
</dbReference>
<name>A0ABW4Q337_9MICC</name>
<keyword evidence="5" id="KW-0460">Magnesium</keyword>
<dbReference type="Proteomes" id="UP001597307">
    <property type="component" value="Unassembled WGS sequence"/>
</dbReference>
<dbReference type="CDD" id="cd18870">
    <property type="entry name" value="NUDIX_AcylCoAdiphos_Nudt19"/>
    <property type="match status" value="1"/>
</dbReference>